<keyword evidence="3" id="KW-0547">Nucleotide-binding</keyword>
<feature type="domain" description="ABC transporter" evidence="6">
    <location>
        <begin position="19"/>
        <end position="251"/>
    </location>
</feature>
<dbReference type="PANTHER" id="PTHR43820">
    <property type="entry name" value="HIGH-AFFINITY BRANCHED-CHAIN AMINO ACID TRANSPORT ATP-BINDING PROTEIN LIVF"/>
    <property type="match status" value="1"/>
</dbReference>
<dbReference type="SUPFAM" id="SSF52540">
    <property type="entry name" value="P-loop containing nucleoside triphosphate hydrolases"/>
    <property type="match status" value="1"/>
</dbReference>
<dbReference type="InterPro" id="IPR003439">
    <property type="entry name" value="ABC_transporter-like_ATP-bd"/>
</dbReference>
<keyword evidence="5" id="KW-0029">Amino-acid transport</keyword>
<organism evidence="7 8">
    <name type="scientific">Archangium violaceum Cb vi76</name>
    <dbReference type="NCBI Taxonomy" id="1406225"/>
    <lineage>
        <taxon>Bacteria</taxon>
        <taxon>Pseudomonadati</taxon>
        <taxon>Myxococcota</taxon>
        <taxon>Myxococcia</taxon>
        <taxon>Myxococcales</taxon>
        <taxon>Cystobacterineae</taxon>
        <taxon>Archangiaceae</taxon>
        <taxon>Archangium</taxon>
    </lineage>
</organism>
<keyword evidence="2" id="KW-0813">Transport</keyword>
<comment type="similarity">
    <text evidence="1">Belongs to the ABC transporter superfamily.</text>
</comment>
<dbReference type="InterPro" id="IPR003593">
    <property type="entry name" value="AAA+_ATPase"/>
</dbReference>
<accession>A0A084SFJ3</accession>
<evidence type="ECO:0000256" key="3">
    <source>
        <dbReference type="ARBA" id="ARBA00022741"/>
    </source>
</evidence>
<evidence type="ECO:0000256" key="5">
    <source>
        <dbReference type="ARBA" id="ARBA00022970"/>
    </source>
</evidence>
<evidence type="ECO:0000313" key="7">
    <source>
        <dbReference type="EMBL" id="KFA87228.1"/>
    </source>
</evidence>
<dbReference type="Gene3D" id="3.40.50.300">
    <property type="entry name" value="P-loop containing nucleotide triphosphate hydrolases"/>
    <property type="match status" value="1"/>
</dbReference>
<evidence type="ECO:0000256" key="4">
    <source>
        <dbReference type="ARBA" id="ARBA00022840"/>
    </source>
</evidence>
<dbReference type="InterPro" id="IPR017871">
    <property type="entry name" value="ABC_transporter-like_CS"/>
</dbReference>
<dbReference type="InterPro" id="IPR052156">
    <property type="entry name" value="BCAA_Transport_ATP-bd_LivF"/>
</dbReference>
<keyword evidence="4" id="KW-0067">ATP-binding</keyword>
<reference evidence="7 8" key="1">
    <citation type="submission" date="2014-07" db="EMBL/GenBank/DDBJ databases">
        <title>Draft Genome Sequence of Gephyronic Acid Producer, Cystobacter violaceus Strain Cb vi76.</title>
        <authorList>
            <person name="Stevens D.C."/>
            <person name="Young J."/>
            <person name="Carmichael R."/>
            <person name="Tan J."/>
            <person name="Taylor R.E."/>
        </authorList>
    </citation>
    <scope>NUCLEOTIDE SEQUENCE [LARGE SCALE GENOMIC DNA]</scope>
    <source>
        <strain evidence="7 8">Cb vi76</strain>
    </source>
</reference>
<dbReference type="PROSITE" id="PS00211">
    <property type="entry name" value="ABC_TRANSPORTER_1"/>
    <property type="match status" value="1"/>
</dbReference>
<evidence type="ECO:0000313" key="8">
    <source>
        <dbReference type="Proteomes" id="UP000028547"/>
    </source>
</evidence>
<dbReference type="GO" id="GO:0015807">
    <property type="term" value="P:L-amino acid transport"/>
    <property type="evidence" value="ECO:0007669"/>
    <property type="project" value="TreeGrafter"/>
</dbReference>
<evidence type="ECO:0000256" key="1">
    <source>
        <dbReference type="ARBA" id="ARBA00005417"/>
    </source>
</evidence>
<dbReference type="Proteomes" id="UP000028547">
    <property type="component" value="Unassembled WGS sequence"/>
</dbReference>
<proteinExistence type="inferred from homology"/>
<evidence type="ECO:0000259" key="6">
    <source>
        <dbReference type="PROSITE" id="PS50893"/>
    </source>
</evidence>
<dbReference type="RefSeq" id="WP_043412989.1">
    <property type="nucleotide sequence ID" value="NZ_JPMI01000390.1"/>
</dbReference>
<dbReference type="GO" id="GO:0015658">
    <property type="term" value="F:branched-chain amino acid transmembrane transporter activity"/>
    <property type="evidence" value="ECO:0007669"/>
    <property type="project" value="InterPro"/>
</dbReference>
<dbReference type="GO" id="GO:0016887">
    <property type="term" value="F:ATP hydrolysis activity"/>
    <property type="evidence" value="ECO:0007669"/>
    <property type="project" value="InterPro"/>
</dbReference>
<dbReference type="Pfam" id="PF00005">
    <property type="entry name" value="ABC_tran"/>
    <property type="match status" value="1"/>
</dbReference>
<comment type="caution">
    <text evidence="7">The sequence shown here is derived from an EMBL/GenBank/DDBJ whole genome shotgun (WGS) entry which is preliminary data.</text>
</comment>
<dbReference type="SMART" id="SM00382">
    <property type="entry name" value="AAA"/>
    <property type="match status" value="1"/>
</dbReference>
<dbReference type="PANTHER" id="PTHR43820:SF4">
    <property type="entry name" value="HIGH-AFFINITY BRANCHED-CHAIN AMINO ACID TRANSPORT ATP-BINDING PROTEIN LIVF"/>
    <property type="match status" value="1"/>
</dbReference>
<gene>
    <name evidence="7" type="ORF">Q664_49055</name>
</gene>
<dbReference type="AlphaFoldDB" id="A0A084SFJ3"/>
<protein>
    <submittedName>
        <fullName evidence="7">Amino acid ABC transporter ATPase</fullName>
    </submittedName>
</protein>
<name>A0A084SFJ3_9BACT</name>
<dbReference type="GO" id="GO:0005524">
    <property type="term" value="F:ATP binding"/>
    <property type="evidence" value="ECO:0007669"/>
    <property type="project" value="UniProtKB-KW"/>
</dbReference>
<dbReference type="InterPro" id="IPR027417">
    <property type="entry name" value="P-loop_NTPase"/>
</dbReference>
<sequence>MSEAQVKVLGARQEFAPLLAVDGVKVSYGAIQALKGVTLKVGKGEVVALIGANGAGKTSTLRAVSGMLKPVGGRISFAGEDTTGAKAHTLVPRGMAHAPEGRGIFPNLTVLENLELGAYLRSDADGIAADMEKSYALFPKLKERRKQFAGTLSGGEQQMLAIARALLSRPKLLLLDEPSLGLAPQVTETIFRNLKDVNAAGVSILLVEQNAHLALNFAHYGYVLETGEVVMAGPGKALLESPEIRKAYLGE</sequence>
<dbReference type="InterPro" id="IPR030660">
    <property type="entry name" value="ABC_branched_ATPase_LivF/BraG"/>
</dbReference>
<evidence type="ECO:0000256" key="2">
    <source>
        <dbReference type="ARBA" id="ARBA00022448"/>
    </source>
</evidence>
<dbReference type="EMBL" id="JPMI01000390">
    <property type="protein sequence ID" value="KFA87228.1"/>
    <property type="molecule type" value="Genomic_DNA"/>
</dbReference>
<dbReference type="PIRSF" id="PIRSF039137">
    <property type="entry name" value="ABC_branched_ATPase"/>
    <property type="match status" value="1"/>
</dbReference>
<dbReference type="PROSITE" id="PS50893">
    <property type="entry name" value="ABC_TRANSPORTER_2"/>
    <property type="match status" value="1"/>
</dbReference>
<dbReference type="CDD" id="cd03224">
    <property type="entry name" value="ABC_TM1139_LivF_branched"/>
    <property type="match status" value="1"/>
</dbReference>